<keyword evidence="4" id="KW-1185">Reference proteome</keyword>
<dbReference type="InterPro" id="IPR020904">
    <property type="entry name" value="Sc_DH/Rdtase_CS"/>
</dbReference>
<evidence type="ECO:0000256" key="2">
    <source>
        <dbReference type="RuleBase" id="RU000363"/>
    </source>
</evidence>
<dbReference type="Pfam" id="PF00106">
    <property type="entry name" value="adh_short"/>
    <property type="match status" value="1"/>
</dbReference>
<dbReference type="PRINTS" id="PR00081">
    <property type="entry name" value="GDHRDH"/>
</dbReference>
<dbReference type="EnsemblMetazoa" id="XM_004929486.4">
    <property type="protein sequence ID" value="XP_004929543.1"/>
    <property type="gene ID" value="LOC101738856"/>
</dbReference>
<proteinExistence type="inferred from homology"/>
<dbReference type="SMR" id="A0A8R2AVA4"/>
<sequence length="200" mass="21635">MENCLKNKVVIVTGSSSGIGEAIAVELVSQGAKVAIIGRREHKLKLVAARCELVGKKTLAIRADVTKDDDRRMIIKRTIKHFGKLNVLVNCAGVAKFISILSNEAIEMFDEALSINLRSIVHLVHLSASYLIASKGSINNIGSVGGIAPIASEKFSYCISKAALHHFKKCLALELASKNVRVNLIAPGPVRTYTRFKPTT</sequence>
<dbReference type="InterPro" id="IPR002347">
    <property type="entry name" value="SDR_fam"/>
</dbReference>
<reference evidence="3" key="2">
    <citation type="submission" date="2022-06" db="UniProtKB">
        <authorList>
            <consortium name="EnsemblMetazoa"/>
        </authorList>
    </citation>
    <scope>IDENTIFICATION</scope>
    <source>
        <strain evidence="3">p50T (Dazao)</strain>
    </source>
</reference>
<name>A0A8R2AVA4_BOMMO</name>
<dbReference type="Proteomes" id="UP000005204">
    <property type="component" value="Unassembled WGS sequence"/>
</dbReference>
<dbReference type="KEGG" id="bmor:101738856"/>
<dbReference type="GO" id="GO:0016491">
    <property type="term" value="F:oxidoreductase activity"/>
    <property type="evidence" value="ECO:0007669"/>
    <property type="project" value="UniProtKB-KW"/>
</dbReference>
<organism evidence="3 4">
    <name type="scientific">Bombyx mori</name>
    <name type="common">Silk moth</name>
    <dbReference type="NCBI Taxonomy" id="7091"/>
    <lineage>
        <taxon>Eukaryota</taxon>
        <taxon>Metazoa</taxon>
        <taxon>Ecdysozoa</taxon>
        <taxon>Arthropoda</taxon>
        <taxon>Hexapoda</taxon>
        <taxon>Insecta</taxon>
        <taxon>Pterygota</taxon>
        <taxon>Neoptera</taxon>
        <taxon>Endopterygota</taxon>
        <taxon>Lepidoptera</taxon>
        <taxon>Glossata</taxon>
        <taxon>Ditrysia</taxon>
        <taxon>Bombycoidea</taxon>
        <taxon>Bombycidae</taxon>
        <taxon>Bombycinae</taxon>
        <taxon>Bombyx</taxon>
    </lineage>
</organism>
<comment type="similarity">
    <text evidence="2">Belongs to the short-chain dehydrogenases/reductases (SDR) family.</text>
</comment>
<dbReference type="SUPFAM" id="SSF51735">
    <property type="entry name" value="NAD(P)-binding Rossmann-fold domains"/>
    <property type="match status" value="1"/>
</dbReference>
<keyword evidence="1" id="KW-0560">Oxidoreductase</keyword>
<dbReference type="InterPro" id="IPR036291">
    <property type="entry name" value="NAD(P)-bd_dom_sf"/>
</dbReference>
<dbReference type="PROSITE" id="PS00061">
    <property type="entry name" value="ADH_SHORT"/>
    <property type="match status" value="1"/>
</dbReference>
<protein>
    <submittedName>
        <fullName evidence="3">Uncharacterized protein</fullName>
    </submittedName>
</protein>
<dbReference type="AlphaFoldDB" id="A0A8R2AVA4"/>
<dbReference type="PANTHER" id="PTHR43975">
    <property type="entry name" value="ZGC:101858"/>
    <property type="match status" value="1"/>
</dbReference>
<dbReference type="PRINTS" id="PR00080">
    <property type="entry name" value="SDRFAMILY"/>
</dbReference>
<dbReference type="PANTHER" id="PTHR43975:SF2">
    <property type="entry name" value="EG:BACR7A4.14 PROTEIN-RELATED"/>
    <property type="match status" value="1"/>
</dbReference>
<reference evidence="4" key="1">
    <citation type="journal article" date="2008" name="Insect Biochem. Mol. Biol.">
        <title>The genome of a lepidopteran model insect, the silkworm Bombyx mori.</title>
        <authorList>
            <consortium name="International Silkworm Genome Consortium"/>
        </authorList>
    </citation>
    <scope>NUCLEOTIDE SEQUENCE [LARGE SCALE GENOMIC DNA]</scope>
    <source>
        <strain evidence="4">p50T</strain>
    </source>
</reference>
<gene>
    <name evidence="3" type="primary">101738856</name>
</gene>
<accession>A0A8R2AVA4</accession>
<dbReference type="Gene3D" id="3.40.50.720">
    <property type="entry name" value="NAD(P)-binding Rossmann-like Domain"/>
    <property type="match status" value="1"/>
</dbReference>
<evidence type="ECO:0000256" key="1">
    <source>
        <dbReference type="ARBA" id="ARBA00023002"/>
    </source>
</evidence>
<evidence type="ECO:0000313" key="3">
    <source>
        <dbReference type="EnsemblMetazoa" id="XP_004929543.1"/>
    </source>
</evidence>
<dbReference type="OMA" id="RCMAVNT"/>
<evidence type="ECO:0000313" key="4">
    <source>
        <dbReference type="Proteomes" id="UP000005204"/>
    </source>
</evidence>